<dbReference type="InterPro" id="IPR032675">
    <property type="entry name" value="LRR_dom_sf"/>
</dbReference>
<dbReference type="Gene3D" id="3.40.50.12090">
    <property type="match status" value="2"/>
</dbReference>
<evidence type="ECO:0000313" key="7">
    <source>
        <dbReference type="Proteomes" id="UP000627166"/>
    </source>
</evidence>
<name>A0ABR8YNL3_9CLOT</name>
<evidence type="ECO:0000256" key="1">
    <source>
        <dbReference type="ARBA" id="ARBA00022737"/>
    </source>
</evidence>
<protein>
    <submittedName>
        <fullName evidence="6">Cell wall-binding repeat-containing protein</fullName>
    </submittedName>
</protein>
<organism evidence="6 7">
    <name type="scientific">Clostridium faecium</name>
    <dbReference type="NCBI Taxonomy" id="2762223"/>
    <lineage>
        <taxon>Bacteria</taxon>
        <taxon>Bacillati</taxon>
        <taxon>Bacillota</taxon>
        <taxon>Clostridia</taxon>
        <taxon>Eubacteriales</taxon>
        <taxon>Clostridiaceae</taxon>
        <taxon>Clostridium</taxon>
    </lineage>
</organism>
<evidence type="ECO:0000256" key="2">
    <source>
        <dbReference type="SAM" id="Coils"/>
    </source>
</evidence>
<feature type="chain" id="PRO_5046462447" evidence="4">
    <location>
        <begin position="34"/>
        <end position="1485"/>
    </location>
</feature>
<dbReference type="Pfam" id="PF04122">
    <property type="entry name" value="CW_binding_2"/>
    <property type="match status" value="2"/>
</dbReference>
<evidence type="ECO:0000313" key="6">
    <source>
        <dbReference type="EMBL" id="MBD8045839.1"/>
    </source>
</evidence>
<evidence type="ECO:0000256" key="3">
    <source>
        <dbReference type="SAM" id="MobiDB-lite"/>
    </source>
</evidence>
<keyword evidence="4" id="KW-0732">Signal</keyword>
<feature type="compositionally biased region" description="Low complexity" evidence="3">
    <location>
        <begin position="1176"/>
        <end position="1198"/>
    </location>
</feature>
<gene>
    <name evidence="6" type="ORF">H9637_02085</name>
</gene>
<dbReference type="RefSeq" id="WP_191738812.1">
    <property type="nucleotide sequence ID" value="NZ_JACSQB010000018.1"/>
</dbReference>
<dbReference type="InterPro" id="IPR007253">
    <property type="entry name" value="Cell_wall-bd_2"/>
</dbReference>
<dbReference type="SUPFAM" id="SSF52058">
    <property type="entry name" value="L domain-like"/>
    <property type="match status" value="1"/>
</dbReference>
<reference evidence="6 7" key="1">
    <citation type="submission" date="2020-08" db="EMBL/GenBank/DDBJ databases">
        <title>A Genomic Blueprint of the Chicken Gut Microbiome.</title>
        <authorList>
            <person name="Gilroy R."/>
            <person name="Ravi A."/>
            <person name="Getino M."/>
            <person name="Pursley I."/>
            <person name="Horton D.L."/>
            <person name="Alikhan N.-F."/>
            <person name="Baker D."/>
            <person name="Gharbi K."/>
            <person name="Hall N."/>
            <person name="Watson M."/>
            <person name="Adriaenssens E.M."/>
            <person name="Foster-Nyarko E."/>
            <person name="Jarju S."/>
            <person name="Secka A."/>
            <person name="Antonio M."/>
            <person name="Oren A."/>
            <person name="Chaudhuri R."/>
            <person name="La Ragione R.M."/>
            <person name="Hildebrand F."/>
            <person name="Pallen M.J."/>
        </authorList>
    </citation>
    <scope>NUCLEOTIDE SEQUENCE [LARGE SCALE GENOMIC DNA]</scope>
    <source>
        <strain evidence="6 7">N37</strain>
    </source>
</reference>
<dbReference type="PROSITE" id="PS51450">
    <property type="entry name" value="LRR"/>
    <property type="match status" value="1"/>
</dbReference>
<dbReference type="Pfam" id="PF23598">
    <property type="entry name" value="LRR_14"/>
    <property type="match status" value="1"/>
</dbReference>
<dbReference type="Gene3D" id="3.80.10.10">
    <property type="entry name" value="Ribonuclease Inhibitor"/>
    <property type="match status" value="2"/>
</dbReference>
<feature type="domain" description="Disease resistance R13L4/SHOC-2-like LRR" evidence="5">
    <location>
        <begin position="101"/>
        <end position="285"/>
    </location>
</feature>
<keyword evidence="1" id="KW-0677">Repeat</keyword>
<feature type="coiled-coil region" evidence="2">
    <location>
        <begin position="681"/>
        <end position="801"/>
    </location>
</feature>
<dbReference type="PANTHER" id="PTHR46662">
    <property type="entry name" value="DI-GLUCOSE BINDING PROTEIN WITH LEUCINE-RICH REPEAT DOMAIN-CONTAINING PROTEIN"/>
    <property type="match status" value="1"/>
</dbReference>
<keyword evidence="2" id="KW-0175">Coiled coil</keyword>
<dbReference type="InterPro" id="IPR001611">
    <property type="entry name" value="Leu-rich_rpt"/>
</dbReference>
<sequence>MISKRTKNIISKTLMAVMLSSMTLNGVSQITYAQEITQDSGSESIIMVEHADSEIVAESEWEGQMWLYEESKKYYGDKPISQVTYGDLLKVQKISTSNSSKYKGSHIPRVIGYFKNLSYLSLYSTGFVGTIPDEIYELKNLETLRILDNRDLGGNLSPKIGNLVKLKYLDLSGNNLTGEIPKEIENLTDLYELDLGVIKYGLSVYSNKFTGGNLKNFFSSSKLQKLDLTNCNVTGEFPESLEDFKDLREIELNGNNITGKIPSKLPPKLQYFRLENSNLTGELPTALFDTPVEYINLNNSNLTGEMPSNMFSKERREILLGNNNLTGSIPEGEYADRIAKFDVRNNNLTGNIPSNFGEKTVFSGDRGVKKEVYLQNNNFRGILPAGLFKQSNPKIDVSNNKLVGPDLNNNDRDAVINKKGNYLNSLSGDYNKLTNIKVKASTNEEVTILKPIEELSEFYDYDVEEKDGYYIMRQDRDRLSIKPTREGIMNIKTAVNLNEWGLEPYNGLIRNIRLEVDEAHDRILIKLPEIIKFEELTDLDSKTTKYLKEYINNSNVNLEVKVKNGFAYVTAKDEEDYHCNYYNSKLKKNVLVQDVKIPIEVGTEDSNEQLQLDQEAKDAVVKAENTRKKADIDAARELVTKLKNETLKSELIGRLDAIKSIEDSEKEKETLAIASVEKAENSRKQEDINKARELVNQLNKSTLKTELISRLDAIKSVEEENKEELEKQIQEAQSSLDKAKQTKEEKDIERAANLINELPSCKEKDNLRSELDKLILDINNAKDEESKIKEATKAVIKAESSCKYGDINTAKILVNTLKISGTKTDLLGRIEAIERLCAEKLEKAKLALEKAELSRTKTDIEIAKDTISQLPNIEDRTPLYDRLNKIFSIEDDMAEVAKAERAVVKAEKTRRDADRDEAYNVVDSIRNSDKKLEFYDRLKAIETIEDIYSKREQAVELLVQKAETSKSMVDVEHARNEMYKLPIEFRLINKKNYRLDIIELIDRLKSIEKSVTNSTSPGPRDKNMSAKKLVANIEAFSGLTEAEIEEMITNAEKSLERNDIDSARKELFNLYQVQQSMNDKALRLDIADLRIRTMAYIEDKQKDDTTTPEIKDKLDDLKDIIDNIVKDGKVDDIQNSLTDVVDTIRDIDKDVVDGIEITDGSEKPELIEEIKDIEENNNNNGNSEGGNSNSNSSGSNNGDTIITPTKPNEEKSDKTIIKNLYELSDELKVNGKLNSVIITTNQDFADALTATPLAAKEKAPILYVGPEATNDTLDYVKSSLKENGNIFIIGETGAVSKDIESKLQSISKSVIRLGGKDRYETNEKILKQINITDKTPFYVTSGLDFADAVTVSAKAIQNDGAIILTQKDNTSSILKQYLEKSKNKEIVIIGGLGVISDKVEEDLSNVGKSVMRLGGEDRYQTSIKVADSMDSKKVYVVKGSDFKESINYGLKAGLEKASVVYGDKDSKELKEFLENQTTITRTFVK</sequence>
<evidence type="ECO:0000256" key="4">
    <source>
        <dbReference type="SAM" id="SignalP"/>
    </source>
</evidence>
<dbReference type="PANTHER" id="PTHR46662:SF104">
    <property type="entry name" value="GPI-ANCHORED ADHESIN-LIKE PROTEIN PGA55-RELATED"/>
    <property type="match status" value="1"/>
</dbReference>
<dbReference type="InterPro" id="IPR055414">
    <property type="entry name" value="LRR_R13L4/SHOC2-like"/>
</dbReference>
<comment type="caution">
    <text evidence="6">The sequence shown here is derived from an EMBL/GenBank/DDBJ whole genome shotgun (WGS) entry which is preliminary data.</text>
</comment>
<dbReference type="EMBL" id="JACSQB010000018">
    <property type="protein sequence ID" value="MBD8045839.1"/>
    <property type="molecule type" value="Genomic_DNA"/>
</dbReference>
<accession>A0ABR8YNL3</accession>
<feature type="signal peptide" evidence="4">
    <location>
        <begin position="1"/>
        <end position="33"/>
    </location>
</feature>
<feature type="region of interest" description="Disordered" evidence="3">
    <location>
        <begin position="1175"/>
        <end position="1211"/>
    </location>
</feature>
<proteinExistence type="predicted"/>
<feature type="coiled-coil region" evidence="2">
    <location>
        <begin position="889"/>
        <end position="916"/>
    </location>
</feature>
<evidence type="ECO:0000259" key="5">
    <source>
        <dbReference type="Pfam" id="PF23598"/>
    </source>
</evidence>
<dbReference type="Proteomes" id="UP000627166">
    <property type="component" value="Unassembled WGS sequence"/>
</dbReference>
<keyword evidence="7" id="KW-1185">Reference proteome</keyword>